<reference evidence="3" key="1">
    <citation type="journal article" date="2020" name="mSystems">
        <title>Genome- and Community-Level Interaction Insights into Carbon Utilization and Element Cycling Functions of Hydrothermarchaeota in Hydrothermal Sediment.</title>
        <authorList>
            <person name="Zhou Z."/>
            <person name="Liu Y."/>
            <person name="Xu W."/>
            <person name="Pan J."/>
            <person name="Luo Z.H."/>
            <person name="Li M."/>
        </authorList>
    </citation>
    <scope>NUCLEOTIDE SEQUENCE [LARGE SCALE GENOMIC DNA]</scope>
    <source>
        <strain evidence="3">SpSt-374</strain>
    </source>
</reference>
<evidence type="ECO:0000259" key="2">
    <source>
        <dbReference type="Pfam" id="PF12804"/>
    </source>
</evidence>
<keyword evidence="3" id="KW-0548">Nucleotidyltransferase</keyword>
<protein>
    <submittedName>
        <fullName evidence="3">Molybdenum cofactor guanylyltransferase</fullName>
    </submittedName>
</protein>
<dbReference type="Pfam" id="PF12804">
    <property type="entry name" value="NTP_transf_3"/>
    <property type="match status" value="1"/>
</dbReference>
<comment type="caution">
    <text evidence="3">The sequence shown here is derived from an EMBL/GenBank/DDBJ whole genome shotgun (WGS) entry which is preliminary data.</text>
</comment>
<evidence type="ECO:0000313" key="3">
    <source>
        <dbReference type="EMBL" id="HGF99691.1"/>
    </source>
</evidence>
<gene>
    <name evidence="3" type="ORF">ENR15_03235</name>
</gene>
<evidence type="ECO:0000256" key="1">
    <source>
        <dbReference type="ARBA" id="ARBA00022679"/>
    </source>
</evidence>
<dbReference type="EMBL" id="DSPX01000030">
    <property type="protein sequence ID" value="HGF99691.1"/>
    <property type="molecule type" value="Genomic_DNA"/>
</dbReference>
<dbReference type="NCBIfam" id="NF002741">
    <property type="entry name" value="PRK02726.1"/>
    <property type="match status" value="1"/>
</dbReference>
<dbReference type="AlphaFoldDB" id="A0A7C3VEY3"/>
<dbReference type="InterPro" id="IPR025877">
    <property type="entry name" value="MobA-like_NTP_Trfase"/>
</dbReference>
<dbReference type="SUPFAM" id="SSF53448">
    <property type="entry name" value="Nucleotide-diphospho-sugar transferases"/>
    <property type="match status" value="1"/>
</dbReference>
<keyword evidence="1 3" id="KW-0808">Transferase</keyword>
<dbReference type="Gene3D" id="3.90.550.10">
    <property type="entry name" value="Spore Coat Polysaccharide Biosynthesis Protein SpsA, Chain A"/>
    <property type="match status" value="1"/>
</dbReference>
<sequence length="239" mass="26915">MTKALVLAGGESSRMGTDKALVIWNGLPMLELVCRSAWGCCEDVSVLTPWPDRYREKVPSVSRWIEESRPGRGPLLALAEGWEKILMLASRQGDDTEWLLLLGCDLPLLQPEILRQWASQLPSLPPNILALVPQKEGRWEPLCGFYRRPAWEHLKEFILLPPSPSLPVSESPRLRVSESPSLRVSESPRLRVSPSPRPPLRPSLQKWLGLLPVQPLILAEREARMLLNCNRPSDLPPNP</sequence>
<dbReference type="PANTHER" id="PTHR19136">
    <property type="entry name" value="MOLYBDENUM COFACTOR GUANYLYLTRANSFERASE"/>
    <property type="match status" value="1"/>
</dbReference>
<organism evidence="3">
    <name type="scientific">Planktothricoides sp. SpSt-374</name>
    <dbReference type="NCBI Taxonomy" id="2282167"/>
    <lineage>
        <taxon>Bacteria</taxon>
        <taxon>Bacillati</taxon>
        <taxon>Cyanobacteriota</taxon>
        <taxon>Cyanophyceae</taxon>
        <taxon>Oscillatoriophycideae</taxon>
        <taxon>Oscillatoriales</taxon>
        <taxon>Oscillatoriaceae</taxon>
        <taxon>Planktothricoides</taxon>
    </lineage>
</organism>
<dbReference type="InterPro" id="IPR029044">
    <property type="entry name" value="Nucleotide-diphossugar_trans"/>
</dbReference>
<dbReference type="GO" id="GO:0016779">
    <property type="term" value="F:nucleotidyltransferase activity"/>
    <property type="evidence" value="ECO:0007669"/>
    <property type="project" value="UniProtKB-KW"/>
</dbReference>
<dbReference type="PANTHER" id="PTHR19136:SF81">
    <property type="entry name" value="MOLYBDENUM COFACTOR GUANYLYLTRANSFERASE"/>
    <property type="match status" value="1"/>
</dbReference>
<feature type="domain" description="MobA-like NTP transferase" evidence="2">
    <location>
        <begin position="4"/>
        <end position="157"/>
    </location>
</feature>
<name>A0A7C3VEY3_9CYAN</name>
<accession>A0A7C3VEY3</accession>
<proteinExistence type="predicted"/>